<evidence type="ECO:0000259" key="5">
    <source>
        <dbReference type="Pfam" id="PF08704"/>
    </source>
</evidence>
<accession>A0A381PCJ0</accession>
<dbReference type="GO" id="GO:0160107">
    <property type="term" value="F:tRNA (adenine(58)-N1)-methyltransferase activity"/>
    <property type="evidence" value="ECO:0007669"/>
    <property type="project" value="InterPro"/>
</dbReference>
<dbReference type="FunFam" id="3.10.330.20:FF:000003">
    <property type="entry name" value="tRNA (Adenine(58)-N(1))-methyltransferase, mitochondrial isoform X1"/>
    <property type="match status" value="1"/>
</dbReference>
<sequence length="254" mass="27882">MFEAGDRVLLVDRKDRRYLVTLEAGGEFHSHTGVVDHDDLIGSPDGGRLRSSRGGSFVAFRPTLSDFVLKMPRGAQVIYPKDLGPILMLADIRPGVRVLESGVGSGALSMTLLRAGAQVIGYEIRDDFAERALRNVEAMLGAEELHRYDVEIRDAYGGIDETDLDRVLLDLPEPWQVVPHAAKALRQGGIILAYTPSIVQAASFREALDEHGFAFSETLEVTHRSWHIEGAAVRPAHRMVGHTGFLSHARLLAP</sequence>
<protein>
    <recommendedName>
        <fullName evidence="5">tRNA (adenine(58)-N(1))-methyltransferase catalytic subunit TRM61 C-terminal domain-containing protein</fullName>
    </recommendedName>
</protein>
<dbReference type="InterPro" id="IPR014816">
    <property type="entry name" value="tRNA_MeTrfase_Gcd14"/>
</dbReference>
<dbReference type="InterPro" id="IPR029063">
    <property type="entry name" value="SAM-dependent_MTases_sf"/>
</dbReference>
<evidence type="ECO:0000256" key="4">
    <source>
        <dbReference type="ARBA" id="ARBA00022694"/>
    </source>
</evidence>
<dbReference type="CDD" id="cd02440">
    <property type="entry name" value="AdoMet_MTases"/>
    <property type="match status" value="1"/>
</dbReference>
<evidence type="ECO:0000313" key="6">
    <source>
        <dbReference type="EMBL" id="SUZ64702.1"/>
    </source>
</evidence>
<gene>
    <name evidence="6" type="ORF">METZ01_LOCUS17556</name>
</gene>
<dbReference type="GO" id="GO:0030488">
    <property type="term" value="P:tRNA methylation"/>
    <property type="evidence" value="ECO:0007669"/>
    <property type="project" value="InterPro"/>
</dbReference>
<organism evidence="6">
    <name type="scientific">marine metagenome</name>
    <dbReference type="NCBI Taxonomy" id="408172"/>
    <lineage>
        <taxon>unclassified sequences</taxon>
        <taxon>metagenomes</taxon>
        <taxon>ecological metagenomes</taxon>
    </lineage>
</organism>
<keyword evidence="2" id="KW-0808">Transferase</keyword>
<dbReference type="GO" id="GO:0031515">
    <property type="term" value="C:tRNA (m1A) methyltransferase complex"/>
    <property type="evidence" value="ECO:0007669"/>
    <property type="project" value="InterPro"/>
</dbReference>
<dbReference type="Gene3D" id="3.40.50.150">
    <property type="entry name" value="Vaccinia Virus protein VP39"/>
    <property type="match status" value="1"/>
</dbReference>
<keyword evidence="3" id="KW-0949">S-adenosyl-L-methionine</keyword>
<dbReference type="PANTHER" id="PTHR12133">
    <property type="entry name" value="TRNA (ADENINE(58)-N(1))-METHYLTRANSFERASE"/>
    <property type="match status" value="1"/>
</dbReference>
<evidence type="ECO:0000256" key="3">
    <source>
        <dbReference type="ARBA" id="ARBA00022691"/>
    </source>
</evidence>
<evidence type="ECO:0000256" key="1">
    <source>
        <dbReference type="ARBA" id="ARBA00022603"/>
    </source>
</evidence>
<dbReference type="EMBL" id="UINC01000940">
    <property type="protein sequence ID" value="SUZ64702.1"/>
    <property type="molecule type" value="Genomic_DNA"/>
</dbReference>
<dbReference type="SUPFAM" id="SSF53335">
    <property type="entry name" value="S-adenosyl-L-methionine-dependent methyltransferases"/>
    <property type="match status" value="1"/>
</dbReference>
<keyword evidence="1" id="KW-0489">Methyltransferase</keyword>
<feature type="domain" description="tRNA (adenine(58)-N(1))-methyltransferase catalytic subunit TRM61 C-terminal" evidence="5">
    <location>
        <begin position="63"/>
        <end position="228"/>
    </location>
</feature>
<dbReference type="PANTHER" id="PTHR12133:SF1">
    <property type="entry name" value="TRNA (ADENINE(58)-N(1))-METHYLTRANSFERASE, MITOCHONDRIAL"/>
    <property type="match status" value="1"/>
</dbReference>
<proteinExistence type="predicted"/>
<dbReference type="InterPro" id="IPR049470">
    <property type="entry name" value="TRM61_C"/>
</dbReference>
<dbReference type="PIRSF" id="PIRSF017269">
    <property type="entry name" value="GCD14"/>
    <property type="match status" value="1"/>
</dbReference>
<dbReference type="Pfam" id="PF08704">
    <property type="entry name" value="GCD14"/>
    <property type="match status" value="1"/>
</dbReference>
<keyword evidence="4" id="KW-0819">tRNA processing</keyword>
<dbReference type="Gene3D" id="3.10.330.20">
    <property type="match status" value="1"/>
</dbReference>
<reference evidence="6" key="1">
    <citation type="submission" date="2018-05" db="EMBL/GenBank/DDBJ databases">
        <authorList>
            <person name="Lanie J.A."/>
            <person name="Ng W.-L."/>
            <person name="Kazmierczak K.M."/>
            <person name="Andrzejewski T.M."/>
            <person name="Davidsen T.M."/>
            <person name="Wayne K.J."/>
            <person name="Tettelin H."/>
            <person name="Glass J.I."/>
            <person name="Rusch D."/>
            <person name="Podicherti R."/>
            <person name="Tsui H.-C.T."/>
            <person name="Winkler M.E."/>
        </authorList>
    </citation>
    <scope>NUCLEOTIDE SEQUENCE</scope>
</reference>
<dbReference type="AlphaFoldDB" id="A0A381PCJ0"/>
<evidence type="ECO:0000256" key="2">
    <source>
        <dbReference type="ARBA" id="ARBA00022679"/>
    </source>
</evidence>
<name>A0A381PCJ0_9ZZZZ</name>
<dbReference type="Pfam" id="PF14801">
    <property type="entry name" value="TrmI-like_N"/>
    <property type="match status" value="1"/>
</dbReference>
<dbReference type="PROSITE" id="PS51620">
    <property type="entry name" value="SAM_TRM61"/>
    <property type="match status" value="1"/>
</dbReference>